<dbReference type="OrthoDB" id="499075at2"/>
<keyword evidence="3" id="KW-0614">Plasmid</keyword>
<sequence>MAINPLSEQNSSKAQPIAVIGLGCHYPGASELLQLWENIISRRCQFREFPDERLPLSEYYDPNPTTADKTYGNRGAFIDGFQFDPVKRRIPKSALDSTDIVHWLALEVAIKAVENAGYQRETVSNSRSGVILGNTLTGEHTRSHVMRLRWPFVRKALREAAKVKGMSPHLTEELVEIMEKFYKSVFPPITEDSLAGGLSNTIAGRICNFFNFDGGGYTVDGACSSSLIAIATAANALHQGDLDLALAGGVDISLDTFELIGFAKTGALTSKDMTVYDRRASGFIPGEGCGFVVLKRLEDARRDGNYIYAVINGWGISSDGKGGITAPSKIGQSKALLQAYKKAAYSPQTLHFIEGHGTGTPVGDRTEIEGIALAMNHYGDTPPRTCGMTSFKSLVGHTKAAAGVGGFIKAVMAVNQRVVPPTVGCSEPHAVFEQTAQALYPIVQGQIYPPTETLRAGVSAMGFGGINCHVTLSSGDAPATALKPAIPERALLVSNQDTELFILTASSISHLLQQIPTLIKKVQGMSLAELPDLAAQLSQQIQTHYPLRAAIVAGTPLNLKESLQELEQMLRDNPPAPSQVQLSAQKHIWVAHQVQRTRVAFLFPGQGSQRLNMARRIVERYTWAQDFLRQADQWLQEEGFEPISPIIYRPLDRAIDQQQVKQWFNRLTSHAPTTICFISLLWQKYLNRLGIQPVAVAGHSLGELTAFAASGAYDEKTLLLFAALRGRVMNQPSGKVGTMASLSCSRLKAEELIRGISGYVVIANLNSPQQTVISGEIESVQAVIQRAVAQDIQARQLPVSNGFHSLLVSEAANILKKSAPIPAELSNVRVLLYTSKTGQQVLPGINLKEHFADQAVAQVDFISLVQSLATQCDLMLEVGPGQVLSNLAAQISEYPLCLPLESKPESSRDFNIAMAALFIQGGQINWQNFYENRLIRSFTPADELMFIDNPCERPFAVHPEELEALSVTPAPSENLEEIERKVAQLSEDEVTQVLGNYFAQRSSFLAELIQADLQNFPLMNHH</sequence>
<dbReference type="PROSITE" id="PS52004">
    <property type="entry name" value="KS3_2"/>
    <property type="match status" value="1"/>
</dbReference>
<keyword evidence="1" id="KW-0808">Transferase</keyword>
<dbReference type="GO" id="GO:0006633">
    <property type="term" value="P:fatty acid biosynthetic process"/>
    <property type="evidence" value="ECO:0007669"/>
    <property type="project" value="TreeGrafter"/>
</dbReference>
<dbReference type="InterPro" id="IPR001227">
    <property type="entry name" value="Ac_transferase_dom_sf"/>
</dbReference>
<name>E0UL65_GLOV7</name>
<dbReference type="InterPro" id="IPR014043">
    <property type="entry name" value="Acyl_transferase_dom"/>
</dbReference>
<dbReference type="CDD" id="cd00833">
    <property type="entry name" value="PKS"/>
    <property type="match status" value="1"/>
</dbReference>
<dbReference type="Proteomes" id="UP000008206">
    <property type="component" value="Plasmid Cy782201"/>
</dbReference>
<dbReference type="InterPro" id="IPR016039">
    <property type="entry name" value="Thiolase-like"/>
</dbReference>
<dbReference type="Pfam" id="PF00109">
    <property type="entry name" value="ketoacyl-synt"/>
    <property type="match status" value="1"/>
</dbReference>
<dbReference type="SUPFAM" id="SSF55048">
    <property type="entry name" value="Probable ACP-binding domain of malonyl-CoA ACP transacylase"/>
    <property type="match status" value="1"/>
</dbReference>
<dbReference type="KEGG" id="cyj:Cyan7822_5841"/>
<organism evidence="3 4">
    <name type="scientific">Gloeothece verrucosa (strain PCC 7822)</name>
    <name type="common">Cyanothece sp. (strain PCC 7822)</name>
    <dbReference type="NCBI Taxonomy" id="497965"/>
    <lineage>
        <taxon>Bacteria</taxon>
        <taxon>Bacillati</taxon>
        <taxon>Cyanobacteriota</taxon>
        <taxon>Cyanophyceae</taxon>
        <taxon>Oscillatoriophycideae</taxon>
        <taxon>Chroococcales</taxon>
        <taxon>Aphanothecaceae</taxon>
        <taxon>Gloeothece</taxon>
        <taxon>Gloeothece verrucosa</taxon>
    </lineage>
</organism>
<dbReference type="InterPro" id="IPR016036">
    <property type="entry name" value="Malonyl_transacylase_ACP-bd"/>
</dbReference>
<accession>E0UL65</accession>
<dbReference type="PANTHER" id="PTHR43775">
    <property type="entry name" value="FATTY ACID SYNTHASE"/>
    <property type="match status" value="1"/>
</dbReference>
<dbReference type="GO" id="GO:0004312">
    <property type="term" value="F:fatty acid synthase activity"/>
    <property type="evidence" value="ECO:0007669"/>
    <property type="project" value="TreeGrafter"/>
</dbReference>
<protein>
    <submittedName>
        <fullName evidence="3">Beta-ketoacyl synthase</fullName>
    </submittedName>
</protein>
<dbReference type="AlphaFoldDB" id="E0UL65"/>
<dbReference type="EMBL" id="CP002199">
    <property type="protein sequence ID" value="ADN17695.1"/>
    <property type="molecule type" value="Genomic_DNA"/>
</dbReference>
<dbReference type="InterPro" id="IPR014031">
    <property type="entry name" value="Ketoacyl_synth_C"/>
</dbReference>
<proteinExistence type="predicted"/>
<dbReference type="InterPro" id="IPR020841">
    <property type="entry name" value="PKS_Beta-ketoAc_synthase_dom"/>
</dbReference>
<dbReference type="SUPFAM" id="SSF52151">
    <property type="entry name" value="FabD/lysophospholipase-like"/>
    <property type="match status" value="1"/>
</dbReference>
<dbReference type="Gene3D" id="3.40.47.10">
    <property type="match status" value="1"/>
</dbReference>
<evidence type="ECO:0000313" key="4">
    <source>
        <dbReference type="Proteomes" id="UP000008206"/>
    </source>
</evidence>
<feature type="domain" description="Ketosynthase family 3 (KS3)" evidence="2">
    <location>
        <begin position="14"/>
        <end position="474"/>
    </location>
</feature>
<dbReference type="InterPro" id="IPR016035">
    <property type="entry name" value="Acyl_Trfase/lysoPLipase"/>
</dbReference>
<dbReference type="SMART" id="SM00825">
    <property type="entry name" value="PKS_KS"/>
    <property type="match status" value="1"/>
</dbReference>
<geneLocation type="plasmid" evidence="3 4">
    <name>Cy782201</name>
</geneLocation>
<dbReference type="InterPro" id="IPR050091">
    <property type="entry name" value="PKS_NRPS_Biosynth_Enz"/>
</dbReference>
<evidence type="ECO:0000313" key="3">
    <source>
        <dbReference type="EMBL" id="ADN17695.1"/>
    </source>
</evidence>
<keyword evidence="4" id="KW-1185">Reference proteome</keyword>
<dbReference type="PANTHER" id="PTHR43775:SF51">
    <property type="entry name" value="INACTIVE PHENOLPHTHIOCEROL SYNTHESIS POLYKETIDE SYNTHASE TYPE I PKS1-RELATED"/>
    <property type="match status" value="1"/>
</dbReference>
<dbReference type="RefSeq" id="WP_013334445.1">
    <property type="nucleotide sequence ID" value="NC_014533.1"/>
</dbReference>
<evidence type="ECO:0000256" key="1">
    <source>
        <dbReference type="ARBA" id="ARBA00022679"/>
    </source>
</evidence>
<dbReference type="SMART" id="SM00827">
    <property type="entry name" value="PKS_AT"/>
    <property type="match status" value="1"/>
</dbReference>
<dbReference type="InterPro" id="IPR014030">
    <property type="entry name" value="Ketoacyl_synth_N"/>
</dbReference>
<dbReference type="SUPFAM" id="SSF53901">
    <property type="entry name" value="Thiolase-like"/>
    <property type="match status" value="1"/>
</dbReference>
<evidence type="ECO:0000259" key="2">
    <source>
        <dbReference type="PROSITE" id="PS52004"/>
    </source>
</evidence>
<dbReference type="Pfam" id="PF02801">
    <property type="entry name" value="Ketoacyl-synt_C"/>
    <property type="match status" value="1"/>
</dbReference>
<dbReference type="HOGENOM" id="CLU_000022_16_6_3"/>
<reference evidence="4" key="1">
    <citation type="journal article" date="2011" name="MBio">
        <title>Novel metabolic attributes of the genus Cyanothece, comprising a group of unicellular nitrogen-fixing Cyanobacteria.</title>
        <authorList>
            <person name="Bandyopadhyay A."/>
            <person name="Elvitigala T."/>
            <person name="Welsh E."/>
            <person name="Stockel J."/>
            <person name="Liberton M."/>
            <person name="Min H."/>
            <person name="Sherman L.A."/>
            <person name="Pakrasi H.B."/>
        </authorList>
    </citation>
    <scope>NUCLEOTIDE SEQUENCE [LARGE SCALE GENOMIC DNA]</scope>
    <source>
        <strain evidence="4">PCC 7822</strain>
        <plasmid evidence="4">Cy782201</plasmid>
    </source>
</reference>
<gene>
    <name evidence="3" type="ordered locus">Cyan7822_5841</name>
</gene>
<dbReference type="Pfam" id="PF00698">
    <property type="entry name" value="Acyl_transf_1"/>
    <property type="match status" value="1"/>
</dbReference>
<dbReference type="Gene3D" id="3.40.366.10">
    <property type="entry name" value="Malonyl-Coenzyme A Acyl Carrier Protein, domain 2"/>
    <property type="match status" value="1"/>
</dbReference>